<accession>A0A0W0YX84</accession>
<protein>
    <recommendedName>
        <fullName evidence="4">Transmembrane protein</fullName>
    </recommendedName>
</protein>
<name>A0A0W0YX84_9GAMM</name>
<gene>
    <name evidence="2" type="ORF">Lsan_1828</name>
</gene>
<feature type="transmembrane region" description="Helical" evidence="1">
    <location>
        <begin position="76"/>
        <end position="94"/>
    </location>
</feature>
<evidence type="ECO:0000313" key="2">
    <source>
        <dbReference type="EMBL" id="KTD61492.1"/>
    </source>
</evidence>
<keyword evidence="1" id="KW-0472">Membrane</keyword>
<dbReference type="PATRIC" id="fig|45074.5.peg.1947"/>
<dbReference type="EMBL" id="LNYU01000039">
    <property type="protein sequence ID" value="KTD61492.1"/>
    <property type="molecule type" value="Genomic_DNA"/>
</dbReference>
<comment type="caution">
    <text evidence="2">The sequence shown here is derived from an EMBL/GenBank/DDBJ whole genome shotgun (WGS) entry which is preliminary data.</text>
</comment>
<organism evidence="2 3">
    <name type="scientific">Legionella santicrucis</name>
    <dbReference type="NCBI Taxonomy" id="45074"/>
    <lineage>
        <taxon>Bacteria</taxon>
        <taxon>Pseudomonadati</taxon>
        <taxon>Pseudomonadota</taxon>
        <taxon>Gammaproteobacteria</taxon>
        <taxon>Legionellales</taxon>
        <taxon>Legionellaceae</taxon>
        <taxon>Legionella</taxon>
    </lineage>
</organism>
<evidence type="ECO:0008006" key="4">
    <source>
        <dbReference type="Google" id="ProtNLM"/>
    </source>
</evidence>
<feature type="transmembrane region" description="Helical" evidence="1">
    <location>
        <begin position="36"/>
        <end position="64"/>
    </location>
</feature>
<keyword evidence="3" id="KW-1185">Reference proteome</keyword>
<dbReference type="AlphaFoldDB" id="A0A0W0YX84"/>
<keyword evidence="1" id="KW-1133">Transmembrane helix</keyword>
<dbReference type="Proteomes" id="UP000054703">
    <property type="component" value="Unassembled WGS sequence"/>
</dbReference>
<reference evidence="2 3" key="1">
    <citation type="submission" date="2015-11" db="EMBL/GenBank/DDBJ databases">
        <title>Genomic analysis of 38 Legionella species identifies large and diverse effector repertoires.</title>
        <authorList>
            <person name="Burstein D."/>
            <person name="Amaro F."/>
            <person name="Zusman T."/>
            <person name="Lifshitz Z."/>
            <person name="Cohen O."/>
            <person name="Gilbert J.A."/>
            <person name="Pupko T."/>
            <person name="Shuman H.A."/>
            <person name="Segal G."/>
        </authorList>
    </citation>
    <scope>NUCLEOTIDE SEQUENCE [LARGE SCALE GENOMIC DNA]</scope>
    <source>
        <strain evidence="2 3">SC-63-C7</strain>
    </source>
</reference>
<keyword evidence="1" id="KW-0812">Transmembrane</keyword>
<evidence type="ECO:0000313" key="3">
    <source>
        <dbReference type="Proteomes" id="UP000054703"/>
    </source>
</evidence>
<sequence>MKPSFKKQLLILALFPLIIALGKLLIICTKKDPVGFILIYLFLIIPFYSIFLLISFYSTIQFLYFRYYNYTKPYKFAIIVLSIIFLLSLILFIIKLKIMFLPYKLIGPHCYVPLAP</sequence>
<evidence type="ECO:0000256" key="1">
    <source>
        <dbReference type="SAM" id="Phobius"/>
    </source>
</evidence>
<proteinExistence type="predicted"/>